<dbReference type="InterPro" id="IPR043134">
    <property type="entry name" value="GTP-CH-I_N"/>
</dbReference>
<accession>A0A922HZN1</accession>
<evidence type="ECO:0000313" key="13">
    <source>
        <dbReference type="Proteomes" id="UP000790347"/>
    </source>
</evidence>
<keyword evidence="7" id="KW-0783">Tetrahydrobiopterin biosynthesis</keyword>
<feature type="region of interest" description="Disordered" evidence="10">
    <location>
        <begin position="1"/>
        <end position="55"/>
    </location>
</feature>
<dbReference type="SUPFAM" id="SSF55620">
    <property type="entry name" value="Tetrahydrobiopterin biosynthesis enzymes-like"/>
    <property type="match status" value="1"/>
</dbReference>
<keyword evidence="13" id="KW-1185">Reference proteome</keyword>
<organism evidence="12 13">
    <name type="scientific">Dermatophagoides farinae</name>
    <name type="common">American house dust mite</name>
    <dbReference type="NCBI Taxonomy" id="6954"/>
    <lineage>
        <taxon>Eukaryota</taxon>
        <taxon>Metazoa</taxon>
        <taxon>Ecdysozoa</taxon>
        <taxon>Arthropoda</taxon>
        <taxon>Chelicerata</taxon>
        <taxon>Arachnida</taxon>
        <taxon>Acari</taxon>
        <taxon>Acariformes</taxon>
        <taxon>Sarcoptiformes</taxon>
        <taxon>Astigmata</taxon>
        <taxon>Psoroptidia</taxon>
        <taxon>Analgoidea</taxon>
        <taxon>Pyroglyphidae</taxon>
        <taxon>Dermatophagoidinae</taxon>
        <taxon>Dermatophagoides</taxon>
    </lineage>
</organism>
<dbReference type="HAMAP" id="MF_00223">
    <property type="entry name" value="FolE"/>
    <property type="match status" value="1"/>
</dbReference>
<evidence type="ECO:0000256" key="1">
    <source>
        <dbReference type="ARBA" id="ARBA00005080"/>
    </source>
</evidence>
<protein>
    <recommendedName>
        <fullName evidence="4">GTP cyclohydrolase 1</fullName>
        <ecNumber evidence="3">3.5.4.16</ecNumber>
    </recommendedName>
    <alternativeName>
        <fullName evidence="9">GTP cyclohydrolase I</fullName>
    </alternativeName>
</protein>
<dbReference type="PANTHER" id="PTHR11109:SF7">
    <property type="entry name" value="GTP CYCLOHYDROLASE 1"/>
    <property type="match status" value="1"/>
</dbReference>
<feature type="compositionally biased region" description="Low complexity" evidence="10">
    <location>
        <begin position="39"/>
        <end position="50"/>
    </location>
</feature>
<dbReference type="GO" id="GO:0006729">
    <property type="term" value="P:tetrahydrobiopterin biosynthetic process"/>
    <property type="evidence" value="ECO:0007669"/>
    <property type="project" value="UniProtKB-KW"/>
</dbReference>
<sequence>MINKKYEQKNDRSDKRKEEEEEDDISRNEKWPYNKLKMSQTNSNSTTTNTPVKIGNNNYNNDMIVATTTTTALSSPQKRQPYRLKNPATRYDSEEYDEYMSKGNEDRELIVDRLSQHYHNILLDIGEDPTKRQGLYKTPERAAKAFHILNDAIFNEDHDEMVIVKDIEMFSLCEHHLTPIIGHVSIGYLPNKKVLGLSKLARVVEMYSRRLQVQERLTKQIATAITEAINPAGVGVVIEAAHMCMIMRGVQKINSKTITSCMLGEFRDNPKTREEFLTKKKLDQNLLALGKEENFLYTKDAQKMNDDKYNILADGSMNNDETEKKLKHSQNFNFRFAIDDFDH</sequence>
<evidence type="ECO:0000259" key="11">
    <source>
        <dbReference type="Pfam" id="PF01227"/>
    </source>
</evidence>
<dbReference type="PROSITE" id="PS00859">
    <property type="entry name" value="GTP_CYCLOHYDROL_1_1"/>
    <property type="match status" value="1"/>
</dbReference>
<gene>
    <name evidence="12" type="primary">GCH1_1</name>
    <name evidence="12" type="ORF">DERF_008296</name>
</gene>
<feature type="compositionally biased region" description="Basic and acidic residues" evidence="10">
    <location>
        <begin position="1"/>
        <end position="18"/>
    </location>
</feature>
<evidence type="ECO:0000256" key="6">
    <source>
        <dbReference type="ARBA" id="ARBA00022801"/>
    </source>
</evidence>
<dbReference type="Gene3D" id="3.30.1130.10">
    <property type="match status" value="1"/>
</dbReference>
<comment type="similarity">
    <text evidence="2">Belongs to the GTP cyclohydrolase I family.</text>
</comment>
<dbReference type="GO" id="GO:0046654">
    <property type="term" value="P:tetrahydrofolate biosynthetic process"/>
    <property type="evidence" value="ECO:0007669"/>
    <property type="project" value="InterPro"/>
</dbReference>
<dbReference type="AlphaFoldDB" id="A0A922HZN1"/>
<evidence type="ECO:0000256" key="9">
    <source>
        <dbReference type="ARBA" id="ARBA00030854"/>
    </source>
</evidence>
<dbReference type="GO" id="GO:0005525">
    <property type="term" value="F:GTP binding"/>
    <property type="evidence" value="ECO:0007669"/>
    <property type="project" value="UniProtKB-KW"/>
</dbReference>
<evidence type="ECO:0000256" key="5">
    <source>
        <dbReference type="ARBA" id="ARBA00022741"/>
    </source>
</evidence>
<dbReference type="Proteomes" id="UP000790347">
    <property type="component" value="Unassembled WGS sequence"/>
</dbReference>
<dbReference type="CDD" id="cd00642">
    <property type="entry name" value="GTP_cyclohydro1"/>
    <property type="match status" value="1"/>
</dbReference>
<keyword evidence="8" id="KW-0342">GTP-binding</keyword>
<dbReference type="NCBIfam" id="TIGR00063">
    <property type="entry name" value="folE"/>
    <property type="match status" value="1"/>
</dbReference>
<feature type="domain" description="GTP cyclohydrolase I" evidence="11">
    <location>
        <begin position="115"/>
        <end position="278"/>
    </location>
</feature>
<evidence type="ECO:0000256" key="7">
    <source>
        <dbReference type="ARBA" id="ARBA00023007"/>
    </source>
</evidence>
<dbReference type="Gene3D" id="1.10.286.10">
    <property type="match status" value="1"/>
</dbReference>
<dbReference type="EC" id="3.5.4.16" evidence="3"/>
<evidence type="ECO:0000256" key="4">
    <source>
        <dbReference type="ARBA" id="ARBA00017272"/>
    </source>
</evidence>
<dbReference type="GO" id="GO:0003934">
    <property type="term" value="F:GTP cyclohydrolase I activity"/>
    <property type="evidence" value="ECO:0007669"/>
    <property type="project" value="UniProtKB-EC"/>
</dbReference>
<dbReference type="InterPro" id="IPR001474">
    <property type="entry name" value="GTP_CycHdrlase_I"/>
</dbReference>
<dbReference type="PANTHER" id="PTHR11109">
    <property type="entry name" value="GTP CYCLOHYDROLASE I"/>
    <property type="match status" value="1"/>
</dbReference>
<evidence type="ECO:0000256" key="8">
    <source>
        <dbReference type="ARBA" id="ARBA00023134"/>
    </source>
</evidence>
<evidence type="ECO:0000313" key="12">
    <source>
        <dbReference type="EMBL" id="KAH9517644.1"/>
    </source>
</evidence>
<dbReference type="GO" id="GO:0005737">
    <property type="term" value="C:cytoplasm"/>
    <property type="evidence" value="ECO:0007669"/>
    <property type="project" value="TreeGrafter"/>
</dbReference>
<name>A0A922HZN1_DERFA</name>
<dbReference type="FunFam" id="3.30.1130.10:FF:000012">
    <property type="entry name" value="GTP cyclohydrolase 1"/>
    <property type="match status" value="1"/>
</dbReference>
<keyword evidence="6" id="KW-0378">Hydrolase</keyword>
<evidence type="ECO:0000256" key="2">
    <source>
        <dbReference type="ARBA" id="ARBA00008085"/>
    </source>
</evidence>
<dbReference type="PROSITE" id="PS00860">
    <property type="entry name" value="GTP_CYCLOHYDROL_1_2"/>
    <property type="match status" value="1"/>
</dbReference>
<dbReference type="Pfam" id="PF01227">
    <property type="entry name" value="GTP_cyclohydroI"/>
    <property type="match status" value="1"/>
</dbReference>
<dbReference type="NCBIfam" id="NF006825">
    <property type="entry name" value="PRK09347.1-2"/>
    <property type="match status" value="1"/>
</dbReference>
<evidence type="ECO:0000256" key="3">
    <source>
        <dbReference type="ARBA" id="ARBA00012715"/>
    </source>
</evidence>
<evidence type="ECO:0000256" key="10">
    <source>
        <dbReference type="SAM" id="MobiDB-lite"/>
    </source>
</evidence>
<dbReference type="GO" id="GO:0008270">
    <property type="term" value="F:zinc ion binding"/>
    <property type="evidence" value="ECO:0007669"/>
    <property type="project" value="TreeGrafter"/>
</dbReference>
<reference evidence="12" key="1">
    <citation type="submission" date="2013-05" db="EMBL/GenBank/DDBJ databases">
        <authorList>
            <person name="Yim A.K.Y."/>
            <person name="Chan T.F."/>
            <person name="Ji K.M."/>
            <person name="Liu X.Y."/>
            <person name="Zhou J.W."/>
            <person name="Li R.Q."/>
            <person name="Yang K.Y."/>
            <person name="Li J."/>
            <person name="Li M."/>
            <person name="Law P.T.W."/>
            <person name="Wu Y.L."/>
            <person name="Cai Z.L."/>
            <person name="Qin H."/>
            <person name="Bao Y."/>
            <person name="Leung R.K.K."/>
            <person name="Ng P.K.S."/>
            <person name="Zou J."/>
            <person name="Zhong X.J."/>
            <person name="Ran P.X."/>
            <person name="Zhong N.S."/>
            <person name="Liu Z.G."/>
            <person name="Tsui S.K.W."/>
        </authorList>
    </citation>
    <scope>NUCLEOTIDE SEQUENCE</scope>
    <source>
        <strain evidence="12">Derf</strain>
        <tissue evidence="12">Whole organism</tissue>
    </source>
</reference>
<comment type="pathway">
    <text evidence="1">Cofactor biosynthesis; 7,8-dihydroneopterin triphosphate biosynthesis; 7,8-dihydroneopterin triphosphate from GTP: step 1/1.</text>
</comment>
<keyword evidence="5" id="KW-0547">Nucleotide-binding</keyword>
<dbReference type="EMBL" id="ASGP02000003">
    <property type="protein sequence ID" value="KAH9517644.1"/>
    <property type="molecule type" value="Genomic_DNA"/>
</dbReference>
<dbReference type="InterPro" id="IPR018234">
    <property type="entry name" value="GTP_CycHdrlase_I_CS"/>
</dbReference>
<comment type="caution">
    <text evidence="12">The sequence shown here is derived from an EMBL/GenBank/DDBJ whole genome shotgun (WGS) entry which is preliminary data.</text>
</comment>
<dbReference type="NCBIfam" id="NF006826">
    <property type="entry name" value="PRK09347.1-3"/>
    <property type="match status" value="1"/>
</dbReference>
<dbReference type="InterPro" id="IPR020602">
    <property type="entry name" value="GTP_CycHdrlase_I_dom"/>
</dbReference>
<reference evidence="12" key="2">
    <citation type="journal article" date="2022" name="Res Sq">
        <title>Comparative Genomics Reveals Insights into the Divergent Evolution of Astigmatic Mites and Household Pest Adaptations.</title>
        <authorList>
            <person name="Xiong Q."/>
            <person name="Wan A.T.-Y."/>
            <person name="Liu X.-Y."/>
            <person name="Fung C.S.-H."/>
            <person name="Xiao X."/>
            <person name="Malainual N."/>
            <person name="Hou J."/>
            <person name="Wang L."/>
            <person name="Wang M."/>
            <person name="Yang K."/>
            <person name="Cui Y."/>
            <person name="Leung E."/>
            <person name="Nong W."/>
            <person name="Shin S.-K."/>
            <person name="Au S."/>
            <person name="Jeong K.Y."/>
            <person name="Chew F.T."/>
            <person name="Hui J."/>
            <person name="Leung T.F."/>
            <person name="Tungtrongchitr A."/>
            <person name="Zhong N."/>
            <person name="Liu Z."/>
            <person name="Tsui S."/>
        </authorList>
    </citation>
    <scope>NUCLEOTIDE SEQUENCE</scope>
    <source>
        <strain evidence="12">Derf</strain>
        <tissue evidence="12">Whole organism</tissue>
    </source>
</reference>
<dbReference type="InterPro" id="IPR043133">
    <property type="entry name" value="GTP-CH-I_C/QueF"/>
</dbReference>
<proteinExistence type="inferred from homology"/>